<dbReference type="Proteomes" id="UP000243406">
    <property type="component" value="Unassembled WGS sequence"/>
</dbReference>
<proteinExistence type="predicted"/>
<name>A0A1T5ASY5_9FIRM</name>
<keyword evidence="2" id="KW-1185">Reference proteome</keyword>
<reference evidence="2" key="1">
    <citation type="submission" date="2017-02" db="EMBL/GenBank/DDBJ databases">
        <authorList>
            <person name="Varghese N."/>
            <person name="Submissions S."/>
        </authorList>
    </citation>
    <scope>NUCLEOTIDE SEQUENCE [LARGE SCALE GENOMIC DNA]</scope>
    <source>
        <strain evidence="2">ATCC 35199</strain>
    </source>
</reference>
<sequence>MRIIDMKGIIKGQDVPKIAYRPVKSLEDRIYFEKVQGTLEEQWTEGIYRYDIAEQKLTRVDTGEHSNNPSMYDIEVPGSYEDVLAIKDMDYIYYCVSSEAEKEQILNFFRLNLEADTQDDILNFSFSKDEYVYKGLEILTEGYFIFTLSDAKTPFESNQYDKVYLVDVDERRIYEIHDLLFKLTAGKREVIGKEVKYLLVEEVYLSEEEELELLLSDDVELAIDIPEEMTEDFVFKNSLRILPFQNFLNLVKSGSRYYEYKVLDSIFMDGVIRIVGETPNMLYYKKNKHEHVLKSSRDFNERRLKGKEEIFSIDKETLNISKIMELGDKSLLAFEDETVYEIEEDDEKVKIASSRGDSFSFEYEKDVSDIEAKEYFYDLFNHRYLVIGVIKSKDKFSGSFLKIVDMYEIEEDRKCEDLFIIDDTVFIG</sequence>
<dbReference type="RefSeq" id="WP_079589079.1">
    <property type="nucleotide sequence ID" value="NZ_FUYN01000002.1"/>
</dbReference>
<evidence type="ECO:0000313" key="1">
    <source>
        <dbReference type="EMBL" id="SKB38088.1"/>
    </source>
</evidence>
<organism evidence="1 2">
    <name type="scientific">Acetoanaerobium noterae</name>
    <dbReference type="NCBI Taxonomy" id="745369"/>
    <lineage>
        <taxon>Bacteria</taxon>
        <taxon>Bacillati</taxon>
        <taxon>Bacillota</taxon>
        <taxon>Clostridia</taxon>
        <taxon>Peptostreptococcales</taxon>
        <taxon>Filifactoraceae</taxon>
        <taxon>Acetoanaerobium</taxon>
    </lineage>
</organism>
<accession>A0A1T5ASY5</accession>
<gene>
    <name evidence="1" type="ORF">SAMN02745120_1167</name>
</gene>
<protein>
    <submittedName>
        <fullName evidence="1">Uncharacterized protein</fullName>
    </submittedName>
</protein>
<dbReference type="OrthoDB" id="1751653at2"/>
<dbReference type="EMBL" id="FUYN01000002">
    <property type="protein sequence ID" value="SKB38088.1"/>
    <property type="molecule type" value="Genomic_DNA"/>
</dbReference>
<evidence type="ECO:0000313" key="2">
    <source>
        <dbReference type="Proteomes" id="UP000243406"/>
    </source>
</evidence>
<dbReference type="AlphaFoldDB" id="A0A1T5ASY5"/>